<protein>
    <submittedName>
        <fullName evidence="2">Phage protein</fullName>
    </submittedName>
</protein>
<dbReference type="Proteomes" id="UP000095283">
    <property type="component" value="Unplaced"/>
</dbReference>
<evidence type="ECO:0000313" key="1">
    <source>
        <dbReference type="Proteomes" id="UP000095283"/>
    </source>
</evidence>
<organism evidence="1 2">
    <name type="scientific">Heterorhabditis bacteriophora</name>
    <name type="common">Entomopathogenic nematode worm</name>
    <dbReference type="NCBI Taxonomy" id="37862"/>
    <lineage>
        <taxon>Eukaryota</taxon>
        <taxon>Metazoa</taxon>
        <taxon>Ecdysozoa</taxon>
        <taxon>Nematoda</taxon>
        <taxon>Chromadorea</taxon>
        <taxon>Rhabditida</taxon>
        <taxon>Rhabditina</taxon>
        <taxon>Rhabditomorpha</taxon>
        <taxon>Strongyloidea</taxon>
        <taxon>Heterorhabditidae</taxon>
        <taxon>Heterorhabditis</taxon>
    </lineage>
</organism>
<proteinExistence type="predicted"/>
<reference evidence="2" key="1">
    <citation type="submission" date="2016-11" db="UniProtKB">
        <authorList>
            <consortium name="WormBaseParasite"/>
        </authorList>
    </citation>
    <scope>IDENTIFICATION</scope>
</reference>
<evidence type="ECO:0000313" key="2">
    <source>
        <dbReference type="WBParaSite" id="Hba_07863"/>
    </source>
</evidence>
<dbReference type="AlphaFoldDB" id="A0A1I7WRU3"/>
<sequence length="75" mass="8725">MRQFIFNANVTSESWSVEKLAVSIGKAVAIAERQLRRVPKFVDAERVTTLPISVPRRKTHRRTNEGCIFYNKENY</sequence>
<dbReference type="WBParaSite" id="Hba_07863">
    <property type="protein sequence ID" value="Hba_07863"/>
    <property type="gene ID" value="Hba_07863"/>
</dbReference>
<keyword evidence="1" id="KW-1185">Reference proteome</keyword>
<name>A0A1I7WRU3_HETBA</name>
<accession>A0A1I7WRU3</accession>